<dbReference type="EMBL" id="SPHZ02000009">
    <property type="protein sequence ID" value="KAF0900353.1"/>
    <property type="molecule type" value="Genomic_DNA"/>
</dbReference>
<comment type="similarity">
    <text evidence="1">Belongs to the PhzF family.</text>
</comment>
<keyword evidence="2" id="KW-0413">Isomerase</keyword>
<dbReference type="PIRSF" id="PIRSF016184">
    <property type="entry name" value="PhzC_PhzF"/>
    <property type="match status" value="1"/>
</dbReference>
<evidence type="ECO:0000256" key="1">
    <source>
        <dbReference type="ARBA" id="ARBA00008270"/>
    </source>
</evidence>
<evidence type="ECO:0000313" key="3">
    <source>
        <dbReference type="EMBL" id="KAF0900356.1"/>
    </source>
</evidence>
<keyword evidence="4" id="KW-1185">Reference proteome</keyword>
<dbReference type="AlphaFoldDB" id="A0A6G1CJN2"/>
<dbReference type="Pfam" id="PF02567">
    <property type="entry name" value="PhzC-PhzF"/>
    <property type="match status" value="1"/>
</dbReference>
<dbReference type="Gene3D" id="3.10.310.10">
    <property type="entry name" value="Diaminopimelate Epimerase, Chain A, domain 1"/>
    <property type="match status" value="2"/>
</dbReference>
<reference evidence="3 4" key="1">
    <citation type="submission" date="2019-11" db="EMBL/GenBank/DDBJ databases">
        <title>Whole genome sequence of Oryza granulata.</title>
        <authorList>
            <person name="Li W."/>
        </authorList>
    </citation>
    <scope>NUCLEOTIDE SEQUENCE [LARGE SCALE GENOMIC DNA]</scope>
    <source>
        <strain evidence="4">cv. Menghai</strain>
        <tissue evidence="3">Leaf</tissue>
    </source>
</reference>
<dbReference type="Proteomes" id="UP000479710">
    <property type="component" value="Unassembled WGS sequence"/>
</dbReference>
<sequence>MQVDAFAAEPFKGNPAAVLLLEEDADERWMQSVATEFNVSQTAFLVREPSAAAAPRFRLRWFTPVTEVALCGHATLASAHVLFTILLGKQHGTVEFVTKSGIQTAKKVPAPEAVASSAKLFIELDFPTIDLAECSSAEMPSIPETLNGARVVNVYKSSTVGDLIVEISSAKEVVDIVPDIHEIKRCAGRGVIVTAPGPAGSGYDFFSRFFCPKFAIDEVMSCSFSQVVCVSWMQRGFLLAARWQPCFAMQNGFHSNFYMVKNYRLHFLQLKTYVDSTIRHT</sequence>
<dbReference type="GO" id="GO:0016853">
    <property type="term" value="F:isomerase activity"/>
    <property type="evidence" value="ECO:0007669"/>
    <property type="project" value="UniProtKB-KW"/>
</dbReference>
<gene>
    <name evidence="3" type="ORF">E2562_031102</name>
</gene>
<accession>A0A6G1CJN2</accession>
<dbReference type="GO" id="GO:0005737">
    <property type="term" value="C:cytoplasm"/>
    <property type="evidence" value="ECO:0007669"/>
    <property type="project" value="TreeGrafter"/>
</dbReference>
<comment type="caution">
    <text evidence="3">The sequence shown here is derived from an EMBL/GenBank/DDBJ whole genome shotgun (WGS) entry which is preliminary data.</text>
</comment>
<proteinExistence type="inferred from homology"/>
<name>A0A6G1CJN2_9ORYZ</name>
<dbReference type="SUPFAM" id="SSF54506">
    <property type="entry name" value="Diaminopimelate epimerase-like"/>
    <property type="match status" value="1"/>
</dbReference>
<dbReference type="EMBL" id="SPHZ02000009">
    <property type="protein sequence ID" value="KAF0900356.1"/>
    <property type="molecule type" value="Genomic_DNA"/>
</dbReference>
<evidence type="ECO:0000313" key="4">
    <source>
        <dbReference type="Proteomes" id="UP000479710"/>
    </source>
</evidence>
<evidence type="ECO:0000256" key="2">
    <source>
        <dbReference type="ARBA" id="ARBA00023235"/>
    </source>
</evidence>
<organism evidence="3 4">
    <name type="scientific">Oryza meyeriana var. granulata</name>
    <dbReference type="NCBI Taxonomy" id="110450"/>
    <lineage>
        <taxon>Eukaryota</taxon>
        <taxon>Viridiplantae</taxon>
        <taxon>Streptophyta</taxon>
        <taxon>Embryophyta</taxon>
        <taxon>Tracheophyta</taxon>
        <taxon>Spermatophyta</taxon>
        <taxon>Magnoliopsida</taxon>
        <taxon>Liliopsida</taxon>
        <taxon>Poales</taxon>
        <taxon>Poaceae</taxon>
        <taxon>BOP clade</taxon>
        <taxon>Oryzoideae</taxon>
        <taxon>Oryzeae</taxon>
        <taxon>Oryzinae</taxon>
        <taxon>Oryza</taxon>
        <taxon>Oryza meyeriana</taxon>
    </lineage>
</organism>
<dbReference type="PANTHER" id="PTHR13774:SF17">
    <property type="entry name" value="PHENAZINE BIOSYNTHESIS-LIKE DOMAIN-CONTAINING PROTEIN"/>
    <property type="match status" value="1"/>
</dbReference>
<protein>
    <submittedName>
        <fullName evidence="3">Uncharacterized protein</fullName>
    </submittedName>
</protein>
<dbReference type="PANTHER" id="PTHR13774">
    <property type="entry name" value="PHENAZINE BIOSYNTHESIS PROTEIN"/>
    <property type="match status" value="1"/>
</dbReference>
<dbReference type="NCBIfam" id="TIGR00654">
    <property type="entry name" value="PhzF_family"/>
    <property type="match status" value="1"/>
</dbReference>
<dbReference type="OrthoDB" id="75169at2759"/>
<dbReference type="InterPro" id="IPR003719">
    <property type="entry name" value="Phenazine_PhzF-like"/>
</dbReference>